<keyword evidence="1" id="KW-1133">Transmembrane helix</keyword>
<keyword evidence="1" id="KW-0472">Membrane</keyword>
<accession>A0ABQ3Y6V2</accession>
<evidence type="ECO:0000313" key="2">
    <source>
        <dbReference type="EMBL" id="GID75708.1"/>
    </source>
</evidence>
<organism evidence="2 3">
    <name type="scientific">Paractinoplanes deccanensis</name>
    <dbReference type="NCBI Taxonomy" id="113561"/>
    <lineage>
        <taxon>Bacteria</taxon>
        <taxon>Bacillati</taxon>
        <taxon>Actinomycetota</taxon>
        <taxon>Actinomycetes</taxon>
        <taxon>Micromonosporales</taxon>
        <taxon>Micromonosporaceae</taxon>
        <taxon>Paractinoplanes</taxon>
    </lineage>
</organism>
<evidence type="ECO:0000313" key="3">
    <source>
        <dbReference type="Proteomes" id="UP000609879"/>
    </source>
</evidence>
<dbReference type="Proteomes" id="UP000609879">
    <property type="component" value="Unassembled WGS sequence"/>
</dbReference>
<dbReference type="EMBL" id="BOMI01000083">
    <property type="protein sequence ID" value="GID75708.1"/>
    <property type="molecule type" value="Genomic_DNA"/>
</dbReference>
<sequence>MGTELHIGIDAGKIVVSGRPVGTRTGRAVPQRSGSVTEMVPVTPSGATREERTAFACRLALPLAFLTALVAAAGVPWWLPAIASAATVAAVWRRQARAAQAADFAIPAGARVILAAEERAVFQRGVRVARRVRRAWPALPGMIDSTADHSLTRALDDLATLLVRRQELRRLQAELSAVPHQGVPGDSPAVAALAEQRDHAERLWREAGRQVNRILRGLDRTALAQESLLRERAIGETARQAERVLTGLAPGAPAAHAAPELADHTDAVITAYRELSRASS</sequence>
<gene>
    <name evidence="2" type="ORF">Ade02nite_43490</name>
</gene>
<reference evidence="2 3" key="1">
    <citation type="submission" date="2021-01" db="EMBL/GenBank/DDBJ databases">
        <title>Whole genome shotgun sequence of Actinoplanes deccanensis NBRC 13994.</title>
        <authorList>
            <person name="Komaki H."/>
            <person name="Tamura T."/>
        </authorList>
    </citation>
    <scope>NUCLEOTIDE SEQUENCE [LARGE SCALE GENOMIC DNA]</scope>
    <source>
        <strain evidence="2 3">NBRC 13994</strain>
    </source>
</reference>
<evidence type="ECO:0000256" key="1">
    <source>
        <dbReference type="SAM" id="Phobius"/>
    </source>
</evidence>
<protein>
    <submittedName>
        <fullName evidence="2">Uncharacterized protein</fullName>
    </submittedName>
</protein>
<feature type="transmembrane region" description="Helical" evidence="1">
    <location>
        <begin position="59"/>
        <end position="79"/>
    </location>
</feature>
<comment type="caution">
    <text evidence="2">The sequence shown here is derived from an EMBL/GenBank/DDBJ whole genome shotgun (WGS) entry which is preliminary data.</text>
</comment>
<keyword evidence="3" id="KW-1185">Reference proteome</keyword>
<proteinExistence type="predicted"/>
<dbReference type="RefSeq" id="WP_203766580.1">
    <property type="nucleotide sequence ID" value="NZ_BAAABO010000016.1"/>
</dbReference>
<name>A0ABQ3Y6V2_9ACTN</name>
<keyword evidence="1" id="KW-0812">Transmembrane</keyword>